<comment type="caution">
    <text evidence="9">The sequence shown here is derived from an EMBL/GenBank/DDBJ whole genome shotgun (WGS) entry which is preliminary data.</text>
</comment>
<protein>
    <submittedName>
        <fullName evidence="9">6-phospho-beta-glucosidase</fullName>
        <ecNumber evidence="9">3.2.1.86</ecNumber>
    </submittedName>
</protein>
<keyword evidence="10" id="KW-1185">Reference proteome</keyword>
<dbReference type="CDD" id="cd05296">
    <property type="entry name" value="GH4_P_beta_glucosidase"/>
    <property type="match status" value="1"/>
</dbReference>
<comment type="similarity">
    <text evidence="1 7">Belongs to the glycosyl hydrolase 4 family.</text>
</comment>
<feature type="domain" description="Glycosyl hydrolase family 4 C-terminal" evidence="8">
    <location>
        <begin position="198"/>
        <end position="403"/>
    </location>
</feature>
<evidence type="ECO:0000256" key="4">
    <source>
        <dbReference type="ARBA" id="ARBA00023027"/>
    </source>
</evidence>
<dbReference type="InterPro" id="IPR022616">
    <property type="entry name" value="Glyco_hydro_4_C"/>
</dbReference>
<dbReference type="GO" id="GO:0008706">
    <property type="term" value="F:6-phospho-beta-glucosidase activity"/>
    <property type="evidence" value="ECO:0007669"/>
    <property type="project" value="UniProtKB-EC"/>
</dbReference>
<evidence type="ECO:0000256" key="1">
    <source>
        <dbReference type="ARBA" id="ARBA00010141"/>
    </source>
</evidence>
<dbReference type="Pfam" id="PF11975">
    <property type="entry name" value="Glyco_hydro_4C"/>
    <property type="match status" value="1"/>
</dbReference>
<dbReference type="SUPFAM" id="SSF56327">
    <property type="entry name" value="LDH C-terminal domain-like"/>
    <property type="match status" value="1"/>
</dbReference>
<dbReference type="InterPro" id="IPR001088">
    <property type="entry name" value="Glyco_hydro_4"/>
</dbReference>
<keyword evidence="5" id="KW-0464">Manganese</keyword>
<evidence type="ECO:0000313" key="10">
    <source>
        <dbReference type="Proteomes" id="UP001254165"/>
    </source>
</evidence>
<organism evidence="9 10">
    <name type="scientific">Thermanaerothrix solaris</name>
    <dbReference type="NCBI Taxonomy" id="3058434"/>
    <lineage>
        <taxon>Bacteria</taxon>
        <taxon>Bacillati</taxon>
        <taxon>Chloroflexota</taxon>
        <taxon>Anaerolineae</taxon>
        <taxon>Anaerolineales</taxon>
        <taxon>Anaerolineaceae</taxon>
        <taxon>Thermanaerothrix</taxon>
    </lineage>
</organism>
<gene>
    <name evidence="9" type="ORF">QYE77_05850</name>
</gene>
<name>A0ABU3NLR0_9CHLR</name>
<evidence type="ECO:0000256" key="7">
    <source>
        <dbReference type="RuleBase" id="RU361152"/>
    </source>
</evidence>
<keyword evidence="3 7" id="KW-0378">Hydrolase</keyword>
<dbReference type="Gene3D" id="3.90.110.10">
    <property type="entry name" value="Lactate dehydrogenase/glycoside hydrolase, family 4, C-terminal"/>
    <property type="match status" value="1"/>
</dbReference>
<dbReference type="EMBL" id="JAUHMF010000001">
    <property type="protein sequence ID" value="MDT8897784.1"/>
    <property type="molecule type" value="Genomic_DNA"/>
</dbReference>
<keyword evidence="4 7" id="KW-0520">NAD</keyword>
<dbReference type="Proteomes" id="UP001254165">
    <property type="component" value="Unassembled WGS sequence"/>
</dbReference>
<dbReference type="PANTHER" id="PTHR32092">
    <property type="entry name" value="6-PHOSPHO-BETA-GLUCOSIDASE-RELATED"/>
    <property type="match status" value="1"/>
</dbReference>
<sequence>MKIAVIGGGSTYTPELVKGFLERTAQLPLRELWLMDVDQHRLAIVGGFVQRMVEAQGHPFRVVLTTDRREALAGAAYVCTQLRVGQMEARRQDEYLARRHGLIGQETTGVGGLAKALRTIPVILDIAREMKAVAPDAWLINFTNPAGLIVEALNRYIPEVRAVGVCNVPYTAKIQFLALLKESTGREIAPGQAELKTLGLNHLTWHYGLAIEGEDFWPYVLRAFIQKVRGQEHPEWEPRYLESTRMIPNYYLHYYYHTDEKLHEQVHWPPSRAEQVMQIETQLLKQYADPTRVDLPPDLMRRGGAYYSTVATQLISAHYNNLGEVHVVNVPHRGAVKEWDAQWVLELPARISRQGIEPLPAQPLPPFAFGLVTTVKAYEILTVRAAAEGDVEAAYQALITHPLGPRLNRAEAVLEDILATNWPFLLQFHGRVTPPKRVSVAPDRDQ</sequence>
<evidence type="ECO:0000256" key="6">
    <source>
        <dbReference type="ARBA" id="ARBA00023295"/>
    </source>
</evidence>
<dbReference type="Gene3D" id="3.40.50.720">
    <property type="entry name" value="NAD(P)-binding Rossmann-like Domain"/>
    <property type="match status" value="1"/>
</dbReference>
<keyword evidence="6 7" id="KW-0326">Glycosidase</keyword>
<dbReference type="SUPFAM" id="SSF51735">
    <property type="entry name" value="NAD(P)-binding Rossmann-fold domains"/>
    <property type="match status" value="1"/>
</dbReference>
<dbReference type="InterPro" id="IPR015955">
    <property type="entry name" value="Lactate_DH/Glyco_Ohase_4_C"/>
</dbReference>
<comment type="cofactor">
    <cofactor evidence="7">
        <name>NAD(+)</name>
        <dbReference type="ChEBI" id="CHEBI:57540"/>
    </cofactor>
    <text evidence="7">Binds 1 NAD(+) per subunit.</text>
</comment>
<dbReference type="PANTHER" id="PTHR32092:SF5">
    <property type="entry name" value="6-PHOSPHO-BETA-GLUCOSIDASE"/>
    <property type="match status" value="1"/>
</dbReference>
<evidence type="ECO:0000256" key="2">
    <source>
        <dbReference type="ARBA" id="ARBA00022723"/>
    </source>
</evidence>
<dbReference type="InterPro" id="IPR036291">
    <property type="entry name" value="NAD(P)-bd_dom_sf"/>
</dbReference>
<evidence type="ECO:0000256" key="3">
    <source>
        <dbReference type="ARBA" id="ARBA00022801"/>
    </source>
</evidence>
<reference evidence="9 10" key="1">
    <citation type="submission" date="2023-07" db="EMBL/GenBank/DDBJ databases">
        <title>Novel species of Thermanaerothrix with wide hydrolytic capabilities.</title>
        <authorList>
            <person name="Zayulina K.S."/>
            <person name="Podosokorskaya O.A."/>
            <person name="Elcheninov A.G."/>
        </authorList>
    </citation>
    <scope>NUCLEOTIDE SEQUENCE [LARGE SCALE GENOMIC DNA]</scope>
    <source>
        <strain evidence="9 10">4228-RoL</strain>
    </source>
</reference>
<dbReference type="EC" id="3.2.1.86" evidence="9"/>
<accession>A0ABU3NLR0</accession>
<dbReference type="RefSeq" id="WP_315624439.1">
    <property type="nucleotide sequence ID" value="NZ_JAUHMF010000001.1"/>
</dbReference>
<keyword evidence="2" id="KW-0479">Metal-binding</keyword>
<evidence type="ECO:0000313" key="9">
    <source>
        <dbReference type="EMBL" id="MDT8897784.1"/>
    </source>
</evidence>
<evidence type="ECO:0000259" key="8">
    <source>
        <dbReference type="Pfam" id="PF11975"/>
    </source>
</evidence>
<proteinExistence type="inferred from homology"/>
<dbReference type="Pfam" id="PF02056">
    <property type="entry name" value="Glyco_hydro_4"/>
    <property type="match status" value="1"/>
</dbReference>
<evidence type="ECO:0000256" key="5">
    <source>
        <dbReference type="ARBA" id="ARBA00023211"/>
    </source>
</evidence>
<dbReference type="PRINTS" id="PR00732">
    <property type="entry name" value="GLHYDRLASE4"/>
</dbReference>